<keyword evidence="4 7" id="KW-0812">Transmembrane</keyword>
<protein>
    <submittedName>
        <fullName evidence="9">Glycosyl transferase, group 2 family protein</fullName>
    </submittedName>
</protein>
<evidence type="ECO:0000256" key="6">
    <source>
        <dbReference type="ARBA" id="ARBA00023136"/>
    </source>
</evidence>
<keyword evidence="6 7" id="KW-0472">Membrane</keyword>
<dbReference type="PANTHER" id="PTHR48090">
    <property type="entry name" value="UNDECAPRENYL-PHOSPHATE 4-DEOXY-4-FORMAMIDO-L-ARABINOSE TRANSFERASE-RELATED"/>
    <property type="match status" value="1"/>
</dbReference>
<dbReference type="GO" id="GO:0005886">
    <property type="term" value="C:plasma membrane"/>
    <property type="evidence" value="ECO:0007669"/>
    <property type="project" value="TreeGrafter"/>
</dbReference>
<comment type="subcellular location">
    <subcellularLocation>
        <location evidence="1">Membrane</location>
        <topology evidence="1">Multi-pass membrane protein</topology>
    </subcellularLocation>
</comment>
<dbReference type="AlphaFoldDB" id="A0A0W0ZSS4"/>
<evidence type="ECO:0000256" key="7">
    <source>
        <dbReference type="SAM" id="Phobius"/>
    </source>
</evidence>
<organism evidence="9 10">
    <name type="scientific">Legionella tucsonensis</name>
    <dbReference type="NCBI Taxonomy" id="40335"/>
    <lineage>
        <taxon>Bacteria</taxon>
        <taxon>Pseudomonadati</taxon>
        <taxon>Pseudomonadota</taxon>
        <taxon>Gammaproteobacteria</taxon>
        <taxon>Legionellales</taxon>
        <taxon>Legionellaceae</taxon>
        <taxon>Legionella</taxon>
    </lineage>
</organism>
<dbReference type="PANTHER" id="PTHR48090:SF1">
    <property type="entry name" value="PROPHAGE BACTOPRENOL GLUCOSYL TRANSFERASE HOMOLOG"/>
    <property type="match status" value="1"/>
</dbReference>
<dbReference type="InterPro" id="IPR001173">
    <property type="entry name" value="Glyco_trans_2-like"/>
</dbReference>
<comment type="caution">
    <text evidence="9">The sequence shown here is derived from an EMBL/GenBank/DDBJ whole genome shotgun (WGS) entry which is preliminary data.</text>
</comment>
<proteinExistence type="predicted"/>
<dbReference type="RefSeq" id="WP_238584043.1">
    <property type="nucleotide sequence ID" value="NZ_CAAAIP010000005.1"/>
</dbReference>
<keyword evidence="2" id="KW-0328">Glycosyltransferase</keyword>
<evidence type="ECO:0000256" key="3">
    <source>
        <dbReference type="ARBA" id="ARBA00022679"/>
    </source>
</evidence>
<dbReference type="CDD" id="cd04187">
    <property type="entry name" value="DPM1_like_bac"/>
    <property type="match status" value="1"/>
</dbReference>
<feature type="domain" description="Glycosyltransferase 2-like" evidence="8">
    <location>
        <begin position="22"/>
        <end position="187"/>
    </location>
</feature>
<dbReference type="InterPro" id="IPR029044">
    <property type="entry name" value="Nucleotide-diphossugar_trans"/>
</dbReference>
<evidence type="ECO:0000256" key="1">
    <source>
        <dbReference type="ARBA" id="ARBA00004141"/>
    </source>
</evidence>
<evidence type="ECO:0000256" key="5">
    <source>
        <dbReference type="ARBA" id="ARBA00022989"/>
    </source>
</evidence>
<sequence length="337" mass="38428">MNMEKSNNIIANNHRKLKPLISVVIPVFNEEGNITRAYEAVKNVFESQLLNKYDFEVIFTDNHSVDNTFQELQALAIQDSRVRIARFTRNFGFNKSLLTGYRLAQGDAAIQLDCDLQDPPALFKTLLSYWEMGHDVVVGKRNKREENFFLHGARKVFYRFLNRISDDNLAVDGGDFRLIDRSILDKLHRIHDATPYVRGLVSMLASKQIDFPYERQARQHGKSKFPIIRLVGLAIDGIVSHSIIPLRLASIIGLLVATSTFLLAMFYMIGKLFLHGNWPSGFTTQVVLILFSMALNAIFLGIIGEYLGRMYKQLRYHPLTIIESSINLTNSITKSEV</sequence>
<dbReference type="PATRIC" id="fig|40335.7.peg.103"/>
<feature type="transmembrane region" description="Helical" evidence="7">
    <location>
        <begin position="282"/>
        <end position="307"/>
    </location>
</feature>
<dbReference type="Gene3D" id="3.90.550.10">
    <property type="entry name" value="Spore Coat Polysaccharide Biosynthesis Protein SpsA, Chain A"/>
    <property type="match status" value="1"/>
</dbReference>
<evidence type="ECO:0000256" key="2">
    <source>
        <dbReference type="ARBA" id="ARBA00022676"/>
    </source>
</evidence>
<dbReference type="SUPFAM" id="SSF53448">
    <property type="entry name" value="Nucleotide-diphospho-sugar transferases"/>
    <property type="match status" value="1"/>
</dbReference>
<accession>A0A0W0ZSS4</accession>
<dbReference type="Proteomes" id="UP000054693">
    <property type="component" value="Unassembled WGS sequence"/>
</dbReference>
<gene>
    <name evidence="9" type="ORF">Ltuc_0100</name>
</gene>
<keyword evidence="5 7" id="KW-1133">Transmembrane helix</keyword>
<evidence type="ECO:0000259" key="8">
    <source>
        <dbReference type="Pfam" id="PF00535"/>
    </source>
</evidence>
<keyword evidence="10" id="KW-1185">Reference proteome</keyword>
<dbReference type="InterPro" id="IPR050256">
    <property type="entry name" value="Glycosyltransferase_2"/>
</dbReference>
<dbReference type="STRING" id="40335.Ltuc_0100"/>
<reference evidence="9 10" key="1">
    <citation type="submission" date="2015-11" db="EMBL/GenBank/DDBJ databases">
        <title>Genomic analysis of 38 Legionella species identifies large and diverse effector repertoires.</title>
        <authorList>
            <person name="Burstein D."/>
            <person name="Amaro F."/>
            <person name="Zusman T."/>
            <person name="Lifshitz Z."/>
            <person name="Cohen O."/>
            <person name="Gilbert J.A."/>
            <person name="Pupko T."/>
            <person name="Shuman H.A."/>
            <person name="Segal G."/>
        </authorList>
    </citation>
    <scope>NUCLEOTIDE SEQUENCE [LARGE SCALE GENOMIC DNA]</scope>
    <source>
        <strain evidence="9 10">ATCC 49180</strain>
    </source>
</reference>
<evidence type="ECO:0000313" key="9">
    <source>
        <dbReference type="EMBL" id="KTD72253.1"/>
    </source>
</evidence>
<dbReference type="Pfam" id="PF00535">
    <property type="entry name" value="Glycos_transf_2"/>
    <property type="match status" value="1"/>
</dbReference>
<name>A0A0W0ZSS4_9GAMM</name>
<dbReference type="GO" id="GO:0016757">
    <property type="term" value="F:glycosyltransferase activity"/>
    <property type="evidence" value="ECO:0007669"/>
    <property type="project" value="UniProtKB-KW"/>
</dbReference>
<feature type="transmembrane region" description="Helical" evidence="7">
    <location>
        <begin position="248"/>
        <end position="270"/>
    </location>
</feature>
<evidence type="ECO:0000313" key="10">
    <source>
        <dbReference type="Proteomes" id="UP000054693"/>
    </source>
</evidence>
<keyword evidence="3 9" id="KW-0808">Transferase</keyword>
<evidence type="ECO:0000256" key="4">
    <source>
        <dbReference type="ARBA" id="ARBA00022692"/>
    </source>
</evidence>
<dbReference type="EMBL" id="LNZA01000001">
    <property type="protein sequence ID" value="KTD72253.1"/>
    <property type="molecule type" value="Genomic_DNA"/>
</dbReference>